<dbReference type="EMBL" id="CP123872">
    <property type="protein sequence ID" value="WND02021.1"/>
    <property type="molecule type" value="Genomic_DNA"/>
</dbReference>
<evidence type="ECO:0000256" key="1">
    <source>
        <dbReference type="ARBA" id="ARBA00022679"/>
    </source>
</evidence>
<dbReference type="GO" id="GO:0008476">
    <property type="term" value="F:protein-tyrosine sulfotransferase activity"/>
    <property type="evidence" value="ECO:0007669"/>
    <property type="project" value="InterPro"/>
</dbReference>
<dbReference type="SUPFAM" id="SSF52540">
    <property type="entry name" value="P-loop containing nucleoside triphosphate hydrolases"/>
    <property type="match status" value="1"/>
</dbReference>
<dbReference type="Pfam" id="PF13469">
    <property type="entry name" value="Sulfotransfer_3"/>
    <property type="match status" value="1"/>
</dbReference>
<dbReference type="InterPro" id="IPR019734">
    <property type="entry name" value="TPR_rpt"/>
</dbReference>
<dbReference type="KEGG" id="tmk:QGN29_10730"/>
<sequence length="655" mass="74740">MVEAQKQLIQAQKSLMAGDFKQVETIVSSILEIEPDHKDALYMTAVNNRYQGRLKEALTHLNRLLSLAPSFGRALQELGYVYKAQGHLDKAIMAFEQSVISNPALTGAWLQLITLYQGSGKPEKAREADSQLTRMKNLPKELLAVSNYLYEDKILKAETLCRAFLKVNPTHGEAMRLLAEIASRYGVLDEAEFLLSKAIGFSPDTIQLKLDLIQVLRKSQQFNQALLIAEQLVMSDEKNPVFQSHYAIQAMQAGQYDLSLEFFDKVLKKLPKDAATHTSKGHALKTLGRRSDAIKSYKAACDLAPTYGDAWYGLANLKTYKFQQEEIAEMEETLEQTTMNVQAKVQIHFSLGKAYEDQEKHDQSFHHYAQGNTLRYIESRYNPDQMDEEFQEHKSVLSKDLLANYKGKGSQKSDPIFIVGLPRAGSTLIEQILASHSQVDGTMELPNIIMIAQEMRGRQKIDSEEGYPRNLKNIQPEKLFELGEKYIADTKQHRETAPFFTDKMPNNFRHIDLIKMILPNAKIIDARRDALACCFSGFKQLFAEGQEFSYSLESIGRYYRGYVELMDHFDTVMPGAIHRIHYEDMINDSEDQIRKLLAYCELPFEENCLNFHKTKRAVKTASSEQVREKINTRGLNAWKPFEKHLDPLKRALGLT</sequence>
<organism evidence="3 4">
    <name type="scientific">Temperatibacter marinus</name>
    <dbReference type="NCBI Taxonomy" id="1456591"/>
    <lineage>
        <taxon>Bacteria</taxon>
        <taxon>Pseudomonadati</taxon>
        <taxon>Pseudomonadota</taxon>
        <taxon>Alphaproteobacteria</taxon>
        <taxon>Kordiimonadales</taxon>
        <taxon>Temperatibacteraceae</taxon>
        <taxon>Temperatibacter</taxon>
    </lineage>
</organism>
<dbReference type="Gene3D" id="1.25.40.10">
    <property type="entry name" value="Tetratricopeptide repeat domain"/>
    <property type="match status" value="1"/>
</dbReference>
<dbReference type="AlphaFoldDB" id="A0AA52EH84"/>
<reference evidence="3" key="1">
    <citation type="submission" date="2023-04" db="EMBL/GenBank/DDBJ databases">
        <title>Complete genome sequence of Temperatibacter marinus.</title>
        <authorList>
            <person name="Rong J.-C."/>
            <person name="Yi M.-L."/>
            <person name="Zhao Q."/>
        </authorList>
    </citation>
    <scope>NUCLEOTIDE SEQUENCE</scope>
    <source>
        <strain evidence="3">NBRC 110045</strain>
    </source>
</reference>
<dbReference type="PROSITE" id="PS50005">
    <property type="entry name" value="TPR"/>
    <property type="match status" value="1"/>
</dbReference>
<evidence type="ECO:0000256" key="2">
    <source>
        <dbReference type="PROSITE-ProRule" id="PRU00339"/>
    </source>
</evidence>
<name>A0AA52EH84_9PROT</name>
<dbReference type="InterPro" id="IPR026634">
    <property type="entry name" value="TPST-like"/>
</dbReference>
<feature type="repeat" description="TPR" evidence="2">
    <location>
        <begin position="72"/>
        <end position="105"/>
    </location>
</feature>
<keyword evidence="2" id="KW-0802">TPR repeat</keyword>
<dbReference type="RefSeq" id="WP_310797856.1">
    <property type="nucleotide sequence ID" value="NZ_CP123872.1"/>
</dbReference>
<dbReference type="InterPro" id="IPR011990">
    <property type="entry name" value="TPR-like_helical_dom_sf"/>
</dbReference>
<keyword evidence="4" id="KW-1185">Reference proteome</keyword>
<dbReference type="InterPro" id="IPR027417">
    <property type="entry name" value="P-loop_NTPase"/>
</dbReference>
<gene>
    <name evidence="3" type="ORF">QGN29_10730</name>
</gene>
<dbReference type="SMART" id="SM00028">
    <property type="entry name" value="TPR"/>
    <property type="match status" value="6"/>
</dbReference>
<dbReference type="PANTHER" id="PTHR12788:SF10">
    <property type="entry name" value="PROTEIN-TYROSINE SULFOTRANSFERASE"/>
    <property type="match status" value="1"/>
</dbReference>
<evidence type="ECO:0000313" key="3">
    <source>
        <dbReference type="EMBL" id="WND02021.1"/>
    </source>
</evidence>
<accession>A0AA52EH84</accession>
<dbReference type="Proteomes" id="UP001268683">
    <property type="component" value="Chromosome"/>
</dbReference>
<dbReference type="Gene3D" id="3.40.50.300">
    <property type="entry name" value="P-loop containing nucleotide triphosphate hydrolases"/>
    <property type="match status" value="1"/>
</dbReference>
<dbReference type="PANTHER" id="PTHR12788">
    <property type="entry name" value="PROTEIN-TYROSINE SULFOTRANSFERASE 2"/>
    <property type="match status" value="1"/>
</dbReference>
<proteinExistence type="predicted"/>
<dbReference type="SUPFAM" id="SSF81901">
    <property type="entry name" value="HCP-like"/>
    <property type="match status" value="1"/>
</dbReference>
<keyword evidence="1" id="KW-0808">Transferase</keyword>
<protein>
    <submittedName>
        <fullName evidence="3">Sulfotransferase</fullName>
    </submittedName>
</protein>
<dbReference type="Pfam" id="PF13181">
    <property type="entry name" value="TPR_8"/>
    <property type="match status" value="1"/>
</dbReference>
<evidence type="ECO:0000313" key="4">
    <source>
        <dbReference type="Proteomes" id="UP001268683"/>
    </source>
</evidence>
<dbReference type="Pfam" id="PF13432">
    <property type="entry name" value="TPR_16"/>
    <property type="match status" value="1"/>
</dbReference>